<proteinExistence type="predicted"/>
<accession>A0A8T0PH87</accession>
<feature type="non-terminal residue" evidence="1">
    <location>
        <position position="187"/>
    </location>
</feature>
<comment type="caution">
    <text evidence="1">The sequence shown here is derived from an EMBL/GenBank/DDBJ whole genome shotgun (WGS) entry which is preliminary data.</text>
</comment>
<dbReference type="EMBL" id="CM029052">
    <property type="protein sequence ID" value="KAG2557764.1"/>
    <property type="molecule type" value="Genomic_DNA"/>
</dbReference>
<protein>
    <submittedName>
        <fullName evidence="1">Uncharacterized protein</fullName>
    </submittedName>
</protein>
<organism evidence="1 2">
    <name type="scientific">Panicum virgatum</name>
    <name type="common">Blackwell switchgrass</name>
    <dbReference type="NCBI Taxonomy" id="38727"/>
    <lineage>
        <taxon>Eukaryota</taxon>
        <taxon>Viridiplantae</taxon>
        <taxon>Streptophyta</taxon>
        <taxon>Embryophyta</taxon>
        <taxon>Tracheophyta</taxon>
        <taxon>Spermatophyta</taxon>
        <taxon>Magnoliopsida</taxon>
        <taxon>Liliopsida</taxon>
        <taxon>Poales</taxon>
        <taxon>Poaceae</taxon>
        <taxon>PACMAD clade</taxon>
        <taxon>Panicoideae</taxon>
        <taxon>Panicodae</taxon>
        <taxon>Paniceae</taxon>
        <taxon>Panicinae</taxon>
        <taxon>Panicum</taxon>
        <taxon>Panicum sect. Hiantes</taxon>
    </lineage>
</organism>
<evidence type="ECO:0000313" key="2">
    <source>
        <dbReference type="Proteomes" id="UP000823388"/>
    </source>
</evidence>
<gene>
    <name evidence="1" type="ORF">PVAP13_8NG221900</name>
</gene>
<dbReference type="Proteomes" id="UP000823388">
    <property type="component" value="Chromosome 8N"/>
</dbReference>
<reference evidence="1" key="1">
    <citation type="submission" date="2020-05" db="EMBL/GenBank/DDBJ databases">
        <title>WGS assembly of Panicum virgatum.</title>
        <authorList>
            <person name="Lovell J.T."/>
            <person name="Jenkins J."/>
            <person name="Shu S."/>
            <person name="Juenger T.E."/>
            <person name="Schmutz J."/>
        </authorList>
    </citation>
    <scope>NUCLEOTIDE SEQUENCE</scope>
    <source>
        <strain evidence="1">AP13</strain>
    </source>
</reference>
<name>A0A8T0PH87_PANVG</name>
<dbReference type="AlphaFoldDB" id="A0A8T0PH87"/>
<sequence length="187" mass="21711">MEAVACGEHTMMISNYIVEGETYDFLRIGCAPTYGDPLRYSFHLCLDYFVSLSQHTIINVPPITIWILIYPQTWSFYEGVYQQPADTFVDVIGLVVYVSKIHGRNDVRKRPSRHVVLMNERGMVMIIHVKDRHLVQNIWEWRPAETQLRTMVALHVKMMLMQGVATTTDHSQIVFSPICNETWMFDG</sequence>
<keyword evidence="2" id="KW-1185">Reference proteome</keyword>
<evidence type="ECO:0000313" key="1">
    <source>
        <dbReference type="EMBL" id="KAG2557764.1"/>
    </source>
</evidence>